<evidence type="ECO:0000313" key="5">
    <source>
        <dbReference type="EMBL" id="TDS74929.1"/>
    </source>
</evidence>
<dbReference type="PANTHER" id="PTHR44688:SF16">
    <property type="entry name" value="DNA-BINDING TRANSCRIPTIONAL ACTIVATOR DEVR_DOSR"/>
    <property type="match status" value="1"/>
</dbReference>
<sequence>MSHATSPLVGRAAVLTAIGHRTREGRSVVLIGAPGSGGSRVLTDAFTATRRAGIRTARLVSGGSPCPLAPLLDRETRESLPSNDPTAVRAATASLGLEVVFLDDAHLLDEASAAVLADLARSGTALVANATGASAVPEPLRRLIAEGRADAVPLDPLTRDEVAELAEHLLGDPVDGDVAIALTTASGGRPRALSEVVDAGIAARSLVKADGRWHLAAPLPPARSLRTAVLDAYTALSPEHRGWIAAVAQARSLAEDLARRIATAETVRVVEEAGWTARDPASGAVRLAVEPAGPVVLGSLNRSARTAVLQRLIAAAQAVDRPLLPEERVDLLRWRMEVGLLPDPAEARALAMLPGTDPAARELLLRAALDGGAHAGADLADHLRRTRRPTEALQLIDEALPRTDGGERVSLLRVRALTTGVVERRSGETLAALDRHLLDAEPEAELLAVRASMLLLEARPAEAVEVATTVLDGADRSAFATGFSLLQLALGQRELGRLEASLDAAARLLALDGVEQAFQDGRGLASWLPSELLVAVGAEPEAVRARVGDEHAAAQDGLQQARAPMSYTLATIAVHRAEPGEGVRLLRDVDAASGAWREGWQPRILAELTIAQTLSGAIDDAGATLERLGRIAVPPIQRGHADLAAAQLAAARGDTGRARAIVAETAERGAAAGLALDAFEATFAGIRYGDDEAPRRLLALGALPGGAGRDAQRAYAAALIAADAAAVDAAAVRLWEVGLRLHAIEAAHRAASLGDERADRRLVAWLARTPSLRPPETASRRATGLTVRERQVAMLAAGGASDRVIATELGITLRTAQTHLGRALGKLGVHRRTELRGLLLEP</sequence>
<name>A0A4R7FDA1_9MICO</name>
<dbReference type="InterPro" id="IPR027417">
    <property type="entry name" value="P-loop_NTPase"/>
</dbReference>
<comment type="caution">
    <text evidence="5">The sequence shown here is derived from an EMBL/GenBank/DDBJ whole genome shotgun (WGS) entry which is preliminary data.</text>
</comment>
<dbReference type="Proteomes" id="UP000295344">
    <property type="component" value="Unassembled WGS sequence"/>
</dbReference>
<dbReference type="InterPro" id="IPR016032">
    <property type="entry name" value="Sig_transdc_resp-reg_C-effctor"/>
</dbReference>
<reference evidence="5 6" key="1">
    <citation type="submission" date="2019-03" db="EMBL/GenBank/DDBJ databases">
        <title>Genomic Encyclopedia of Archaeal and Bacterial Type Strains, Phase II (KMG-II): from individual species to whole genera.</title>
        <authorList>
            <person name="Goeker M."/>
        </authorList>
    </citation>
    <scope>NUCLEOTIDE SEQUENCE [LARGE SCALE GENOMIC DNA]</scope>
    <source>
        <strain evidence="5 6">DSM 24782</strain>
    </source>
</reference>
<feature type="domain" description="HTH luxR-type" evidence="4">
    <location>
        <begin position="778"/>
        <end position="842"/>
    </location>
</feature>
<protein>
    <submittedName>
        <fullName evidence="5">Regulatory LuxR family protein</fullName>
    </submittedName>
</protein>
<dbReference type="PRINTS" id="PR00038">
    <property type="entry name" value="HTHLUXR"/>
</dbReference>
<dbReference type="AlphaFoldDB" id="A0A4R7FDA1"/>
<dbReference type="InterPro" id="IPR036388">
    <property type="entry name" value="WH-like_DNA-bd_sf"/>
</dbReference>
<dbReference type="GO" id="GO:0006355">
    <property type="term" value="P:regulation of DNA-templated transcription"/>
    <property type="evidence" value="ECO:0007669"/>
    <property type="project" value="InterPro"/>
</dbReference>
<accession>A0A4R7FDA1</accession>
<dbReference type="CDD" id="cd06170">
    <property type="entry name" value="LuxR_C_like"/>
    <property type="match status" value="1"/>
</dbReference>
<keyword evidence="2" id="KW-0238">DNA-binding</keyword>
<dbReference type="PROSITE" id="PS50043">
    <property type="entry name" value="HTH_LUXR_2"/>
    <property type="match status" value="1"/>
</dbReference>
<dbReference type="EMBL" id="SOAM01000004">
    <property type="protein sequence ID" value="TDS74929.1"/>
    <property type="molecule type" value="Genomic_DNA"/>
</dbReference>
<dbReference type="InterPro" id="IPR000792">
    <property type="entry name" value="Tscrpt_reg_LuxR_C"/>
</dbReference>
<evidence type="ECO:0000256" key="3">
    <source>
        <dbReference type="ARBA" id="ARBA00023163"/>
    </source>
</evidence>
<organism evidence="5 6">
    <name type="scientific">Amnibacterium kyonggiense</name>
    <dbReference type="NCBI Taxonomy" id="595671"/>
    <lineage>
        <taxon>Bacteria</taxon>
        <taxon>Bacillati</taxon>
        <taxon>Actinomycetota</taxon>
        <taxon>Actinomycetes</taxon>
        <taxon>Micrococcales</taxon>
        <taxon>Microbacteriaceae</taxon>
        <taxon>Amnibacterium</taxon>
    </lineage>
</organism>
<dbReference type="SUPFAM" id="SSF52540">
    <property type="entry name" value="P-loop containing nucleoside triphosphate hydrolases"/>
    <property type="match status" value="1"/>
</dbReference>
<evidence type="ECO:0000313" key="6">
    <source>
        <dbReference type="Proteomes" id="UP000295344"/>
    </source>
</evidence>
<evidence type="ECO:0000256" key="2">
    <source>
        <dbReference type="ARBA" id="ARBA00023125"/>
    </source>
</evidence>
<dbReference type="SMART" id="SM00421">
    <property type="entry name" value="HTH_LUXR"/>
    <property type="match status" value="1"/>
</dbReference>
<evidence type="ECO:0000256" key="1">
    <source>
        <dbReference type="ARBA" id="ARBA00023015"/>
    </source>
</evidence>
<keyword evidence="6" id="KW-1185">Reference proteome</keyword>
<keyword evidence="3" id="KW-0804">Transcription</keyword>
<dbReference type="Pfam" id="PF00196">
    <property type="entry name" value="GerE"/>
    <property type="match status" value="1"/>
</dbReference>
<dbReference type="PANTHER" id="PTHR44688">
    <property type="entry name" value="DNA-BINDING TRANSCRIPTIONAL ACTIVATOR DEVR_DOSR"/>
    <property type="match status" value="1"/>
</dbReference>
<dbReference type="SUPFAM" id="SSF46894">
    <property type="entry name" value="C-terminal effector domain of the bipartite response regulators"/>
    <property type="match status" value="1"/>
</dbReference>
<gene>
    <name evidence="5" type="ORF">CLV52_3453</name>
</gene>
<dbReference type="Gene3D" id="1.10.10.10">
    <property type="entry name" value="Winged helix-like DNA-binding domain superfamily/Winged helix DNA-binding domain"/>
    <property type="match status" value="1"/>
</dbReference>
<evidence type="ECO:0000259" key="4">
    <source>
        <dbReference type="PROSITE" id="PS50043"/>
    </source>
</evidence>
<keyword evidence="1" id="KW-0805">Transcription regulation</keyword>
<proteinExistence type="predicted"/>
<dbReference type="GO" id="GO:0003677">
    <property type="term" value="F:DNA binding"/>
    <property type="evidence" value="ECO:0007669"/>
    <property type="project" value="UniProtKB-KW"/>
</dbReference>